<proteinExistence type="predicted"/>
<sequence length="14" mass="1580">MFSGKIQTGGFFIF</sequence>
<evidence type="ECO:0000313" key="1">
    <source>
        <dbReference type="EMBL" id="JAH75604.1"/>
    </source>
</evidence>
<protein>
    <submittedName>
        <fullName evidence="1">Uncharacterized protein</fullName>
    </submittedName>
</protein>
<organism evidence="1">
    <name type="scientific">Anguilla anguilla</name>
    <name type="common">European freshwater eel</name>
    <name type="synonym">Muraena anguilla</name>
    <dbReference type="NCBI Taxonomy" id="7936"/>
    <lineage>
        <taxon>Eukaryota</taxon>
        <taxon>Metazoa</taxon>
        <taxon>Chordata</taxon>
        <taxon>Craniata</taxon>
        <taxon>Vertebrata</taxon>
        <taxon>Euteleostomi</taxon>
        <taxon>Actinopterygii</taxon>
        <taxon>Neopterygii</taxon>
        <taxon>Teleostei</taxon>
        <taxon>Anguilliformes</taxon>
        <taxon>Anguillidae</taxon>
        <taxon>Anguilla</taxon>
    </lineage>
</organism>
<dbReference type="EMBL" id="GBXM01032973">
    <property type="protein sequence ID" value="JAH75604.1"/>
    <property type="molecule type" value="Transcribed_RNA"/>
</dbReference>
<accession>A0A0E9VBX2</accession>
<reference evidence="1" key="1">
    <citation type="submission" date="2014-11" db="EMBL/GenBank/DDBJ databases">
        <authorList>
            <person name="Amaro Gonzalez C."/>
        </authorList>
    </citation>
    <scope>NUCLEOTIDE SEQUENCE</scope>
</reference>
<name>A0A0E9VBX2_ANGAN</name>
<reference evidence="1" key="2">
    <citation type="journal article" date="2015" name="Fish Shellfish Immunol.">
        <title>Early steps in the European eel (Anguilla anguilla)-Vibrio vulnificus interaction in the gills: Role of the RtxA13 toxin.</title>
        <authorList>
            <person name="Callol A."/>
            <person name="Pajuelo D."/>
            <person name="Ebbesson L."/>
            <person name="Teles M."/>
            <person name="MacKenzie S."/>
            <person name="Amaro C."/>
        </authorList>
    </citation>
    <scope>NUCLEOTIDE SEQUENCE</scope>
</reference>